<comment type="caution">
    <text evidence="1">The sequence shown here is derived from an EMBL/GenBank/DDBJ whole genome shotgun (WGS) entry which is preliminary data.</text>
</comment>
<dbReference type="AlphaFoldDB" id="A0A2P6CBD1"/>
<gene>
    <name evidence="1" type="ORF">BTO14_02690</name>
</gene>
<evidence type="ECO:0000313" key="1">
    <source>
        <dbReference type="EMBL" id="PQJ72222.1"/>
    </source>
</evidence>
<reference evidence="1 2" key="1">
    <citation type="submission" date="2016-12" db="EMBL/GenBank/DDBJ databases">
        <title>Trade-off between light-utilization and light-protection in marine flavobacteria.</title>
        <authorList>
            <person name="Kumagai Y."/>
            <person name="Yoshizawa S."/>
            <person name="Kogure K."/>
            <person name="Iwasaki W."/>
        </authorList>
    </citation>
    <scope>NUCLEOTIDE SEQUENCE [LARGE SCALE GENOMIC DNA]</scope>
    <source>
        <strain evidence="1 2">KCTC 12100</strain>
    </source>
</reference>
<organism evidence="1 2">
    <name type="scientific">Polaribacter butkevichii</name>
    <dbReference type="NCBI Taxonomy" id="218490"/>
    <lineage>
        <taxon>Bacteria</taxon>
        <taxon>Pseudomonadati</taxon>
        <taxon>Bacteroidota</taxon>
        <taxon>Flavobacteriia</taxon>
        <taxon>Flavobacteriales</taxon>
        <taxon>Flavobacteriaceae</taxon>
    </lineage>
</organism>
<dbReference type="Proteomes" id="UP000247345">
    <property type="component" value="Unassembled WGS sequence"/>
</dbReference>
<dbReference type="EMBL" id="MSCK01000001">
    <property type="protein sequence ID" value="PQJ72222.1"/>
    <property type="molecule type" value="Genomic_DNA"/>
</dbReference>
<accession>A0A2P6CBD1</accession>
<dbReference type="RefSeq" id="WP_105047883.1">
    <property type="nucleotide sequence ID" value="NZ_CP150661.1"/>
</dbReference>
<sequence length="143" mass="17054">MKKYARVTNFNGKGMNEGYCFNDGEYYCETEEQAKFYIEGLGLDWKEELLTFNTKDEWFYWTDWYDQEADIYYDINGCEINNKKDTLFAIYKKGVHLGNELGENKNDAIRKYLIASLYEIFLKDLEFVSLYSAKKAVKRTHFL</sequence>
<evidence type="ECO:0000313" key="2">
    <source>
        <dbReference type="Proteomes" id="UP000247345"/>
    </source>
</evidence>
<keyword evidence="2" id="KW-1185">Reference proteome</keyword>
<name>A0A2P6CBD1_9FLAO</name>
<protein>
    <submittedName>
        <fullName evidence="1">Uncharacterized protein</fullName>
    </submittedName>
</protein>
<proteinExistence type="predicted"/>
<dbReference type="OrthoDB" id="1203116at2"/>